<accession>A0A0W0R2V5</accession>
<sequence>MMNKEINKSMKIFLRKIILYTGLILTPTTIMAASPPELAQLKDIHLPERIHWWPLAPGWYVLAAILVIALIFISLLIYTQHKKGRPKREALGLLNKYEDEFLKDNDSQRACARISELLKRVALAYFPREQVASLKGEDWLIFLTKTGKDTNFLAVKVELLEIPFRRQLTSGNIILLFSQARTWIAQRRGHV</sequence>
<name>A0A0W0R2V5_9GAMM</name>
<evidence type="ECO:0000313" key="3">
    <source>
        <dbReference type="EMBL" id="VEH86010.1"/>
    </source>
</evidence>
<dbReference type="KEGG" id="ladl:NCTC12735_01655"/>
<dbReference type="EMBL" id="LNKA01000002">
    <property type="protein sequence ID" value="KTC65339.1"/>
    <property type="molecule type" value="Genomic_DNA"/>
</dbReference>
<proteinExistence type="predicted"/>
<reference evidence="2 4" key="1">
    <citation type="submission" date="2015-11" db="EMBL/GenBank/DDBJ databases">
        <title>Identification of large and diverse effector repertoires of 38 Legionella species.</title>
        <authorList>
            <person name="Burstein D."/>
            <person name="Amaro F."/>
            <person name="Zusman T."/>
            <person name="Lifshitz Z."/>
            <person name="Cohen O."/>
            <person name="Gilbert J.A."/>
            <person name="Pupko T."/>
            <person name="Shuman H.A."/>
            <person name="Segal G."/>
        </authorList>
    </citation>
    <scope>NUCLEOTIDE SEQUENCE [LARGE SCALE GENOMIC DNA]</scope>
    <source>
        <strain evidence="2 4">1762-AUS-E</strain>
    </source>
</reference>
<geneLocation type="plasmid" evidence="3 5">
    <name>24</name>
</geneLocation>
<keyword evidence="1" id="KW-0812">Transmembrane</keyword>
<dbReference type="Pfam" id="PF14316">
    <property type="entry name" value="DUF4381"/>
    <property type="match status" value="1"/>
</dbReference>
<dbReference type="InterPro" id="IPR025489">
    <property type="entry name" value="DUF4381"/>
</dbReference>
<dbReference type="STRING" id="45056.Lade_1361"/>
<protein>
    <recommendedName>
        <fullName evidence="6">Transmembrane protein</fullName>
    </recommendedName>
</protein>
<evidence type="ECO:0000313" key="2">
    <source>
        <dbReference type="EMBL" id="KTC65339.1"/>
    </source>
</evidence>
<feature type="transmembrane region" description="Helical" evidence="1">
    <location>
        <begin position="56"/>
        <end position="78"/>
    </location>
</feature>
<dbReference type="PATRIC" id="fig|45056.6.peg.1406"/>
<reference evidence="3 5" key="2">
    <citation type="submission" date="2018-12" db="EMBL/GenBank/DDBJ databases">
        <authorList>
            <consortium name="Pathogen Informatics"/>
        </authorList>
    </citation>
    <scope>NUCLEOTIDE SEQUENCE [LARGE SCALE GENOMIC DNA]</scope>
    <source>
        <strain evidence="3 5">NCTC12735</strain>
        <plasmid evidence="5">24</plasmid>
    </source>
</reference>
<dbReference type="EMBL" id="LR134433">
    <property type="protein sequence ID" value="VEH86010.1"/>
    <property type="molecule type" value="Genomic_DNA"/>
</dbReference>
<evidence type="ECO:0000256" key="1">
    <source>
        <dbReference type="SAM" id="Phobius"/>
    </source>
</evidence>
<keyword evidence="1" id="KW-1133">Transmembrane helix</keyword>
<gene>
    <name evidence="2" type="ORF">Lade_1361</name>
    <name evidence="3" type="ORF">NCTC12735_01655</name>
</gene>
<evidence type="ECO:0000313" key="4">
    <source>
        <dbReference type="Proteomes" id="UP000054859"/>
    </source>
</evidence>
<evidence type="ECO:0008006" key="6">
    <source>
        <dbReference type="Google" id="ProtNLM"/>
    </source>
</evidence>
<dbReference type="Proteomes" id="UP000281170">
    <property type="component" value="Plasmid 24"/>
</dbReference>
<evidence type="ECO:0000313" key="5">
    <source>
        <dbReference type="Proteomes" id="UP000281170"/>
    </source>
</evidence>
<keyword evidence="4" id="KW-1185">Reference proteome</keyword>
<keyword evidence="3" id="KW-0614">Plasmid</keyword>
<keyword evidence="1" id="KW-0472">Membrane</keyword>
<organism evidence="2 4">
    <name type="scientific">Legionella adelaidensis</name>
    <dbReference type="NCBI Taxonomy" id="45056"/>
    <lineage>
        <taxon>Bacteria</taxon>
        <taxon>Pseudomonadati</taxon>
        <taxon>Pseudomonadota</taxon>
        <taxon>Gammaproteobacteria</taxon>
        <taxon>Legionellales</taxon>
        <taxon>Legionellaceae</taxon>
        <taxon>Legionella</taxon>
    </lineage>
</organism>
<dbReference type="Proteomes" id="UP000054859">
    <property type="component" value="Unassembled WGS sequence"/>
</dbReference>
<dbReference type="AlphaFoldDB" id="A0A0W0R2V5"/>